<dbReference type="Proteomes" id="UP001172743">
    <property type="component" value="Unassembled WGS sequence"/>
</dbReference>
<keyword evidence="2" id="KW-1185">Reference proteome</keyword>
<name>A0ABT8GMA6_9BACL</name>
<evidence type="ECO:0000313" key="2">
    <source>
        <dbReference type="Proteomes" id="UP001172743"/>
    </source>
</evidence>
<reference evidence="1" key="1">
    <citation type="submission" date="2023-07" db="EMBL/GenBank/DDBJ databases">
        <title>Ureibacillus sp. isolated from freshwater well.</title>
        <authorList>
            <person name="Kirdat K."/>
            <person name="Bhatt A."/>
            <person name="Teware R."/>
            <person name="Bhavsar Y."/>
            <person name="Yadav A."/>
        </authorList>
    </citation>
    <scope>NUCLEOTIDE SEQUENCE</scope>
    <source>
        <strain evidence="1">BA0131</strain>
    </source>
</reference>
<dbReference type="RefSeq" id="WP_301136669.1">
    <property type="nucleotide sequence ID" value="NZ_JAUHTQ010000002.1"/>
</dbReference>
<organism evidence="1 2">
    <name type="scientific">Ureibacillus aquaedulcis</name>
    <dbReference type="NCBI Taxonomy" id="3058421"/>
    <lineage>
        <taxon>Bacteria</taxon>
        <taxon>Bacillati</taxon>
        <taxon>Bacillota</taxon>
        <taxon>Bacilli</taxon>
        <taxon>Bacillales</taxon>
        <taxon>Caryophanaceae</taxon>
        <taxon>Ureibacillus</taxon>
    </lineage>
</organism>
<gene>
    <name evidence="1" type="ORF">QYB95_03300</name>
</gene>
<comment type="caution">
    <text evidence="1">The sequence shown here is derived from an EMBL/GenBank/DDBJ whole genome shotgun (WGS) entry which is preliminary data.</text>
</comment>
<dbReference type="EMBL" id="JAUHTQ010000002">
    <property type="protein sequence ID" value="MDN4492555.1"/>
    <property type="molecule type" value="Genomic_DNA"/>
</dbReference>
<protein>
    <submittedName>
        <fullName evidence="1">Uncharacterized protein</fullName>
    </submittedName>
</protein>
<proteinExistence type="predicted"/>
<sequence length="164" mass="18915">MPTDDIISQWAAKFDLYENFLYQMFGTIRYEHLFKTKIEPYGFRKQLPVLKAVEVGERLYTVTVIKQYENASVVQLHIDSDNLDDSPPVDLTKKRNNVNFELFIDDKYDCRKDRAGGGNGHYTCSFIVSPALPDDVTGVDLVFKEYSDNFMENPTGLEIKINIE</sequence>
<accession>A0ABT8GMA6</accession>
<evidence type="ECO:0000313" key="1">
    <source>
        <dbReference type="EMBL" id="MDN4492555.1"/>
    </source>
</evidence>